<evidence type="ECO:0000259" key="3">
    <source>
        <dbReference type="Pfam" id="PF02719"/>
    </source>
</evidence>
<protein>
    <submittedName>
        <fullName evidence="4">Nucleoside-diphosphate sugar epimerase/dehydratase</fullName>
    </submittedName>
</protein>
<dbReference type="InterPro" id="IPR029063">
    <property type="entry name" value="SAM-dependent_MTases_sf"/>
</dbReference>
<proteinExistence type="inferred from homology"/>
<dbReference type="SUPFAM" id="SSF51735">
    <property type="entry name" value="NAD(P)-binding Rossmann-fold domains"/>
    <property type="match status" value="1"/>
</dbReference>
<dbReference type="EMBL" id="JBBMQO010000006">
    <property type="protein sequence ID" value="MEM5502255.1"/>
    <property type="molecule type" value="Genomic_DNA"/>
</dbReference>
<dbReference type="CDD" id="cd05237">
    <property type="entry name" value="UDP_invert_4-6DH_SDR_e"/>
    <property type="match status" value="1"/>
</dbReference>
<feature type="transmembrane region" description="Helical" evidence="2">
    <location>
        <begin position="129"/>
        <end position="146"/>
    </location>
</feature>
<dbReference type="PANTHER" id="PTHR43318">
    <property type="entry name" value="UDP-N-ACETYLGLUCOSAMINE 4,6-DEHYDRATASE"/>
    <property type="match status" value="1"/>
</dbReference>
<dbReference type="Proteomes" id="UP001477870">
    <property type="component" value="Unassembled WGS sequence"/>
</dbReference>
<dbReference type="RefSeq" id="WP_342848594.1">
    <property type="nucleotide sequence ID" value="NZ_JBBMQO010000006.1"/>
</dbReference>
<comment type="caution">
    <text evidence="4">The sequence shown here is derived from an EMBL/GenBank/DDBJ whole genome shotgun (WGS) entry which is preliminary data.</text>
</comment>
<keyword evidence="2" id="KW-0812">Transmembrane</keyword>
<sequence length="605" mass="66190">MIIALDGVLLPFSLWAAFGFRLGILDPTSYVNSGDLFAIIGLSFVALIFFKLYRLKLNAFDLWAISKLARFAFLLIAIAGLVDFFAYSGVPRSVPILYGASFFLFAIVSRIVSIHIIRALSRLEDTVDSVAIYGAGAAGIQLALALKHSQEVRPYCFVDDNPSTKGMIVAGLTVCKPSVLEGLVKKGIIQRVLIAIPSLTGGDRSRLVSKLSALGCEIQVIPSYVDLISGRNTVSDLRQVSPDELLNRNIVDLDNTEVKKTYADRSVMVTGAGGSIGSELCKQLLSCKPRKLVMFERSEHALYEIDNELRAFTQSNDIEMVRCLGSVTDRSAVDAAIRNHDVEVILHAAAYKHVPMVEENEVEGARNNIIGTFEVADAARAADIDRFILISTDKAVRPTNVMGATKRLAEQIIHDTQLKTSKTKYSMVRFGNVLGSSGSVVPLFNRQIARGGPVTVTHADVTRYFMTIPEAASLVLIAGSHSSGDDLFVLDMGKPVKIIDLARKMIELAGRTICDGENPNGDIRIEVTGLRPGEKLYEELLVDNISKINSPHEKIFRANEKSLSQADVSQMYKQLNQAVQTRDAKAVRDIIEKYVEQAPVEGARS</sequence>
<keyword evidence="5" id="KW-1185">Reference proteome</keyword>
<dbReference type="InterPro" id="IPR036291">
    <property type="entry name" value="NAD(P)-bd_dom_sf"/>
</dbReference>
<dbReference type="SUPFAM" id="SSF53335">
    <property type="entry name" value="S-adenosyl-L-methionine-dependent methyltransferases"/>
    <property type="match status" value="1"/>
</dbReference>
<evidence type="ECO:0000313" key="5">
    <source>
        <dbReference type="Proteomes" id="UP001477870"/>
    </source>
</evidence>
<reference evidence="4 5" key="1">
    <citation type="submission" date="2024-03" db="EMBL/GenBank/DDBJ databases">
        <title>Community enrichment and isolation of bacterial strains for fucoidan degradation.</title>
        <authorList>
            <person name="Sichert A."/>
        </authorList>
    </citation>
    <scope>NUCLEOTIDE SEQUENCE [LARGE SCALE GENOMIC DNA]</scope>
    <source>
        <strain evidence="4 5">AS62</strain>
    </source>
</reference>
<dbReference type="InterPro" id="IPR051203">
    <property type="entry name" value="Polysaccharide_Synthase-Rel"/>
</dbReference>
<dbReference type="Gene3D" id="3.40.50.720">
    <property type="entry name" value="NAD(P)-binding Rossmann-like Domain"/>
    <property type="match status" value="2"/>
</dbReference>
<accession>A0ABU9T817</accession>
<feature type="transmembrane region" description="Helical" evidence="2">
    <location>
        <begin position="71"/>
        <end position="90"/>
    </location>
</feature>
<organism evidence="4 5">
    <name type="scientific">Ahrensia kielensis</name>
    <dbReference type="NCBI Taxonomy" id="76980"/>
    <lineage>
        <taxon>Bacteria</taxon>
        <taxon>Pseudomonadati</taxon>
        <taxon>Pseudomonadota</taxon>
        <taxon>Alphaproteobacteria</taxon>
        <taxon>Hyphomicrobiales</taxon>
        <taxon>Ahrensiaceae</taxon>
        <taxon>Ahrensia</taxon>
    </lineage>
</organism>
<dbReference type="Pfam" id="PF02719">
    <property type="entry name" value="Polysacc_synt_2"/>
    <property type="match status" value="1"/>
</dbReference>
<evidence type="ECO:0000313" key="4">
    <source>
        <dbReference type="EMBL" id="MEM5502255.1"/>
    </source>
</evidence>
<feature type="transmembrane region" description="Helical" evidence="2">
    <location>
        <begin position="29"/>
        <end position="50"/>
    </location>
</feature>
<dbReference type="InterPro" id="IPR003869">
    <property type="entry name" value="Polysac_CapD-like"/>
</dbReference>
<evidence type="ECO:0000256" key="2">
    <source>
        <dbReference type="SAM" id="Phobius"/>
    </source>
</evidence>
<evidence type="ECO:0000256" key="1">
    <source>
        <dbReference type="ARBA" id="ARBA00007430"/>
    </source>
</evidence>
<keyword evidence="2" id="KW-0472">Membrane</keyword>
<dbReference type="PANTHER" id="PTHR43318:SF1">
    <property type="entry name" value="POLYSACCHARIDE BIOSYNTHESIS PROTEIN EPSC-RELATED"/>
    <property type="match status" value="1"/>
</dbReference>
<feature type="domain" description="Polysaccharide biosynthesis protein CapD-like" evidence="3">
    <location>
        <begin position="267"/>
        <end position="559"/>
    </location>
</feature>
<feature type="transmembrane region" description="Helical" evidence="2">
    <location>
        <begin position="96"/>
        <end position="117"/>
    </location>
</feature>
<gene>
    <name evidence="4" type="ORF">WNY59_11725</name>
</gene>
<name>A0ABU9T817_9HYPH</name>
<keyword evidence="2" id="KW-1133">Transmembrane helix</keyword>
<dbReference type="Pfam" id="PF13727">
    <property type="entry name" value="CoA_binding_3"/>
    <property type="match status" value="1"/>
</dbReference>
<comment type="similarity">
    <text evidence="1">Belongs to the polysaccharide synthase family.</text>
</comment>